<dbReference type="HOGENOM" id="CLU_1111162_0_0_1"/>
<name>B8MVA2_TALSN</name>
<dbReference type="RefSeq" id="XP_002488739.1">
    <property type="nucleotide sequence ID" value="XM_002488694.1"/>
</dbReference>
<dbReference type="OrthoDB" id="4397787at2759"/>
<dbReference type="EMBL" id="EQ962662">
    <property type="protein sequence ID" value="EED11558.1"/>
    <property type="molecule type" value="Genomic_DNA"/>
</dbReference>
<accession>B8MVA2</accession>
<dbReference type="eggNOG" id="ENOG502RNTK">
    <property type="taxonomic scope" value="Eukaryota"/>
</dbReference>
<proteinExistence type="predicted"/>
<dbReference type="OMA" id="LRFWAWI"/>
<protein>
    <submittedName>
        <fullName evidence="1">Mating locus protein, putative</fullName>
    </submittedName>
</protein>
<evidence type="ECO:0000313" key="2">
    <source>
        <dbReference type="Proteomes" id="UP000001745"/>
    </source>
</evidence>
<keyword evidence="2" id="KW-1185">Reference proteome</keyword>
<gene>
    <name evidence="1" type="ORF">TSTA_008540</name>
</gene>
<dbReference type="GeneID" id="8103242"/>
<organism evidence="1 2">
    <name type="scientific">Talaromyces stipitatus (strain ATCC 10500 / CBS 375.48 / QM 6759 / NRRL 1006)</name>
    <name type="common">Penicillium stipitatum</name>
    <dbReference type="NCBI Taxonomy" id="441959"/>
    <lineage>
        <taxon>Eukaryota</taxon>
        <taxon>Fungi</taxon>
        <taxon>Dikarya</taxon>
        <taxon>Ascomycota</taxon>
        <taxon>Pezizomycotina</taxon>
        <taxon>Eurotiomycetes</taxon>
        <taxon>Eurotiomycetidae</taxon>
        <taxon>Eurotiales</taxon>
        <taxon>Trichocomaceae</taxon>
        <taxon>Talaromyces</taxon>
        <taxon>Talaromyces sect. Talaromyces</taxon>
    </lineage>
</organism>
<evidence type="ECO:0000313" key="1">
    <source>
        <dbReference type="EMBL" id="EED11558.1"/>
    </source>
</evidence>
<reference evidence="2" key="1">
    <citation type="journal article" date="2015" name="Genome Announc.">
        <title>Genome sequence of the AIDS-associated pathogen Penicillium marneffei (ATCC18224) and its near taxonomic relative Talaromyces stipitatus (ATCC10500).</title>
        <authorList>
            <person name="Nierman W.C."/>
            <person name="Fedorova-Abrams N.D."/>
            <person name="Andrianopoulos A."/>
        </authorList>
    </citation>
    <scope>NUCLEOTIDE SEQUENCE [LARGE SCALE GENOMIC DNA]</scope>
    <source>
        <strain evidence="2">ATCC 10500 / CBS 375.48 / QM 6759 / NRRL 1006</strain>
    </source>
</reference>
<dbReference type="PhylomeDB" id="B8MVA2"/>
<dbReference type="AlphaFoldDB" id="B8MVA2"/>
<dbReference type="Proteomes" id="UP000001745">
    <property type="component" value="Unassembled WGS sequence"/>
</dbReference>
<dbReference type="VEuPathDB" id="FungiDB:TSTA_008540"/>
<dbReference type="STRING" id="441959.B8MVA2"/>
<dbReference type="InParanoid" id="B8MVA2"/>
<sequence>MDRNIEKLLMWLGAMHQNPSNPPSRRYQAYYILNFYGQHRNPYRLMAQVTSMCKEELLLPKPSIMTSSPESSSLVKLWGKQIENVVDEFFIVPAISDFEAHPFELFSCLPPDFEGRLDPETNLKAHNKMLVYERIGQQKLMELTKRFGYHYVFRAGLREYFLTKLIAEYYNFMRVDNRSDEWRQRTQMTFYDLLDKHPNMKLDELRIVIAGAQAYPYDILLFRNWLIRSRRSYHAMQACISIMTDDSSEL</sequence>